<reference evidence="3" key="2">
    <citation type="submission" date="2020-08" db="EMBL/GenBank/DDBJ databases">
        <authorList>
            <person name="Chen M."/>
            <person name="Teng W."/>
            <person name="Zhao L."/>
            <person name="Hu C."/>
            <person name="Zhou Y."/>
            <person name="Han B."/>
            <person name="Song L."/>
            <person name="Shu W."/>
        </authorList>
    </citation>
    <scope>NUCLEOTIDE SEQUENCE</scope>
    <source>
        <strain evidence="3">FACHB-1375</strain>
    </source>
</reference>
<comment type="caution">
    <text evidence="3">The sequence shown here is derived from an EMBL/GenBank/DDBJ whole genome shotgun (WGS) entry which is preliminary data.</text>
</comment>
<feature type="transmembrane region" description="Helical" evidence="2">
    <location>
        <begin position="82"/>
        <end position="101"/>
    </location>
</feature>
<proteinExistence type="predicted"/>
<keyword evidence="2" id="KW-1133">Transmembrane helix</keyword>
<dbReference type="EMBL" id="JACJPW010000144">
    <property type="protein sequence ID" value="MBD2185820.1"/>
    <property type="molecule type" value="Genomic_DNA"/>
</dbReference>
<dbReference type="AlphaFoldDB" id="A0A926VL88"/>
<evidence type="ECO:0000256" key="2">
    <source>
        <dbReference type="SAM" id="Phobius"/>
    </source>
</evidence>
<protein>
    <submittedName>
        <fullName evidence="3">Ssl1498 family light-harvesting-like protein</fullName>
    </submittedName>
</protein>
<keyword evidence="2" id="KW-0812">Transmembrane</keyword>
<accession>A0A926VL88</accession>
<evidence type="ECO:0000313" key="4">
    <source>
        <dbReference type="Proteomes" id="UP000641646"/>
    </source>
</evidence>
<evidence type="ECO:0000313" key="3">
    <source>
        <dbReference type="EMBL" id="MBD2185820.1"/>
    </source>
</evidence>
<dbReference type="Pfam" id="PF26394">
    <property type="entry name" value="Psb34"/>
    <property type="match status" value="1"/>
</dbReference>
<keyword evidence="2" id="KW-0472">Membrane</keyword>
<feature type="compositionally biased region" description="Polar residues" evidence="1">
    <location>
        <begin position="1"/>
        <end position="16"/>
    </location>
</feature>
<evidence type="ECO:0000256" key="1">
    <source>
        <dbReference type="SAM" id="MobiDB-lite"/>
    </source>
</evidence>
<sequence length="102" mass="11341">MSHTKTPGKTLNQAENHYSDGTELVPAEVQAKIRHDKAQLIDTPFAVGYTIDDEGLINNFAIEPDIYPSDYPSPRQQQQYKVLGAAAFFFVLMLILTSVLVS</sequence>
<name>A0A926VL88_9CYAN</name>
<dbReference type="NCBIfam" id="NF033486">
    <property type="entry name" value="harvest_ssl1498"/>
    <property type="match status" value="1"/>
</dbReference>
<dbReference type="InterPro" id="IPR048028">
    <property type="entry name" value="Psb34-like"/>
</dbReference>
<dbReference type="Proteomes" id="UP000641646">
    <property type="component" value="Unassembled WGS sequence"/>
</dbReference>
<feature type="region of interest" description="Disordered" evidence="1">
    <location>
        <begin position="1"/>
        <end position="20"/>
    </location>
</feature>
<gene>
    <name evidence="3" type="ORF">H6G03_32965</name>
</gene>
<organism evidence="3 4">
    <name type="scientific">Aerosakkonema funiforme FACHB-1375</name>
    <dbReference type="NCBI Taxonomy" id="2949571"/>
    <lineage>
        <taxon>Bacteria</taxon>
        <taxon>Bacillati</taxon>
        <taxon>Cyanobacteriota</taxon>
        <taxon>Cyanophyceae</taxon>
        <taxon>Oscillatoriophycideae</taxon>
        <taxon>Aerosakkonematales</taxon>
        <taxon>Aerosakkonemataceae</taxon>
        <taxon>Aerosakkonema</taxon>
    </lineage>
</organism>
<keyword evidence="4" id="KW-1185">Reference proteome</keyword>
<dbReference type="RefSeq" id="WP_190474500.1">
    <property type="nucleotide sequence ID" value="NZ_JACJPW010000144.1"/>
</dbReference>
<reference evidence="3" key="1">
    <citation type="journal article" date="2015" name="ISME J.">
        <title>Draft Genome Sequence of Streptomyces incarnatus NRRL8089, which Produces the Nucleoside Antibiotic Sinefungin.</title>
        <authorList>
            <person name="Oshima K."/>
            <person name="Hattori M."/>
            <person name="Shimizu H."/>
            <person name="Fukuda K."/>
            <person name="Nemoto M."/>
            <person name="Inagaki K."/>
            <person name="Tamura T."/>
        </authorList>
    </citation>
    <scope>NUCLEOTIDE SEQUENCE</scope>
    <source>
        <strain evidence="3">FACHB-1375</strain>
    </source>
</reference>